<gene>
    <name evidence="4" type="ORF">CTHT_0046300</name>
</gene>
<accession>G0S9L3</accession>
<dbReference type="RefSeq" id="XP_006695009.1">
    <property type="nucleotide sequence ID" value="XM_006694946.1"/>
</dbReference>
<evidence type="ECO:0000256" key="3">
    <source>
        <dbReference type="SAM" id="SignalP"/>
    </source>
</evidence>
<reference evidence="4 5" key="1">
    <citation type="journal article" date="2011" name="Cell">
        <title>Insight into structure and assembly of the nuclear pore complex by utilizing the genome of a eukaryotic thermophile.</title>
        <authorList>
            <person name="Amlacher S."/>
            <person name="Sarges P."/>
            <person name="Flemming D."/>
            <person name="van Noort V."/>
            <person name="Kunze R."/>
            <person name="Devos D.P."/>
            <person name="Arumugam M."/>
            <person name="Bork P."/>
            <person name="Hurt E."/>
        </authorList>
    </citation>
    <scope>NUCLEOTIDE SEQUENCE [LARGE SCALE GENOMIC DNA]</scope>
    <source>
        <strain evidence="5">DSM 1495 / CBS 144.50 / IMI 039719</strain>
    </source>
</reference>
<sequence>MKSFLLPFALFAASTAVAQTTSCAADYIVEACLASESAKLASCQHSDYACKCEQYKNILTCFNNCPNDSRLHDYAGQRDIFCSYVTQFATSSTALVTATKSAESPANTTPAADSTSGETDSTETTTADGPTNTNSAADLALNAGGVLAAVAGAVAGAVAVLL</sequence>
<protein>
    <recommendedName>
        <fullName evidence="6">GPI anchored serine-threonine rich protein</fullName>
    </recommendedName>
</protein>
<feature type="compositionally biased region" description="Polar residues" evidence="1">
    <location>
        <begin position="99"/>
        <end position="110"/>
    </location>
</feature>
<proteinExistence type="predicted"/>
<dbReference type="Proteomes" id="UP000008066">
    <property type="component" value="Unassembled WGS sequence"/>
</dbReference>
<dbReference type="KEGG" id="cthr:CTHT_0046300"/>
<evidence type="ECO:0000313" key="5">
    <source>
        <dbReference type="Proteomes" id="UP000008066"/>
    </source>
</evidence>
<feature type="compositionally biased region" description="Low complexity" evidence="1">
    <location>
        <begin position="111"/>
        <end position="129"/>
    </location>
</feature>
<evidence type="ECO:0000256" key="2">
    <source>
        <dbReference type="SAM" id="Phobius"/>
    </source>
</evidence>
<keyword evidence="2" id="KW-0812">Transmembrane</keyword>
<feature type="signal peptide" evidence="3">
    <location>
        <begin position="1"/>
        <end position="20"/>
    </location>
</feature>
<keyword evidence="2" id="KW-0472">Membrane</keyword>
<keyword evidence="5" id="KW-1185">Reference proteome</keyword>
<dbReference type="EMBL" id="GL988043">
    <property type="protein sequence ID" value="EGS20124.1"/>
    <property type="molecule type" value="Genomic_DNA"/>
</dbReference>
<feature type="chain" id="PRO_5003408973" description="GPI anchored serine-threonine rich protein" evidence="3">
    <location>
        <begin position="21"/>
        <end position="162"/>
    </location>
</feature>
<dbReference type="HOGENOM" id="CLU_104756_0_0_1"/>
<organism evidence="5">
    <name type="scientific">Chaetomium thermophilum (strain DSM 1495 / CBS 144.50 / IMI 039719)</name>
    <name type="common">Thermochaetoides thermophila</name>
    <dbReference type="NCBI Taxonomy" id="759272"/>
    <lineage>
        <taxon>Eukaryota</taxon>
        <taxon>Fungi</taxon>
        <taxon>Dikarya</taxon>
        <taxon>Ascomycota</taxon>
        <taxon>Pezizomycotina</taxon>
        <taxon>Sordariomycetes</taxon>
        <taxon>Sordariomycetidae</taxon>
        <taxon>Sordariales</taxon>
        <taxon>Chaetomiaceae</taxon>
        <taxon>Thermochaetoides</taxon>
    </lineage>
</organism>
<dbReference type="OMA" id="YCNAAKA"/>
<evidence type="ECO:0000256" key="1">
    <source>
        <dbReference type="SAM" id="MobiDB-lite"/>
    </source>
</evidence>
<keyword evidence="3" id="KW-0732">Signal</keyword>
<dbReference type="eggNOG" id="ENOG502SEV8">
    <property type="taxonomic scope" value="Eukaryota"/>
</dbReference>
<feature type="transmembrane region" description="Helical" evidence="2">
    <location>
        <begin position="139"/>
        <end position="161"/>
    </location>
</feature>
<keyword evidence="2" id="KW-1133">Transmembrane helix</keyword>
<dbReference type="GeneID" id="18258668"/>
<name>G0S9L3_CHATD</name>
<feature type="region of interest" description="Disordered" evidence="1">
    <location>
        <begin position="99"/>
        <end position="133"/>
    </location>
</feature>
<evidence type="ECO:0000313" key="4">
    <source>
        <dbReference type="EMBL" id="EGS20124.1"/>
    </source>
</evidence>
<dbReference type="AlphaFoldDB" id="G0S9L3"/>
<evidence type="ECO:0008006" key="6">
    <source>
        <dbReference type="Google" id="ProtNLM"/>
    </source>
</evidence>
<dbReference type="OrthoDB" id="2507140at2759"/>